<dbReference type="Proteomes" id="UP000033640">
    <property type="component" value="Unassembled WGS sequence"/>
</dbReference>
<dbReference type="GO" id="GO:0005829">
    <property type="term" value="C:cytosol"/>
    <property type="evidence" value="ECO:0007669"/>
    <property type="project" value="TreeGrafter"/>
</dbReference>
<dbReference type="GO" id="GO:0043565">
    <property type="term" value="F:sequence-specific DNA binding"/>
    <property type="evidence" value="ECO:0007669"/>
    <property type="project" value="InterPro"/>
</dbReference>
<dbReference type="InterPro" id="IPR000485">
    <property type="entry name" value="AsnC-type_HTH_dom"/>
</dbReference>
<dbReference type="InterPro" id="IPR019888">
    <property type="entry name" value="Tscrpt_reg_AsnC-like"/>
</dbReference>
<dbReference type="PROSITE" id="PS50956">
    <property type="entry name" value="HTH_ASNC_2"/>
    <property type="match status" value="1"/>
</dbReference>
<dbReference type="PANTHER" id="PTHR30154">
    <property type="entry name" value="LEUCINE-RESPONSIVE REGULATORY PROTEIN"/>
    <property type="match status" value="1"/>
</dbReference>
<dbReference type="AlphaFoldDB" id="A0A0F0LCQ0"/>
<dbReference type="Gene3D" id="3.30.70.920">
    <property type="match status" value="1"/>
</dbReference>
<dbReference type="SUPFAM" id="SSF46785">
    <property type="entry name" value="Winged helix' DNA-binding domain"/>
    <property type="match status" value="1"/>
</dbReference>
<dbReference type="InterPro" id="IPR036388">
    <property type="entry name" value="WH-like_DNA-bd_sf"/>
</dbReference>
<dbReference type="Pfam" id="PF01037">
    <property type="entry name" value="AsnC_trans_reg"/>
    <property type="match status" value="1"/>
</dbReference>
<dbReference type="InterPro" id="IPR019887">
    <property type="entry name" value="Tscrpt_reg_AsnC/Lrp_C"/>
</dbReference>
<evidence type="ECO:0000313" key="5">
    <source>
        <dbReference type="EMBL" id="KJL30050.1"/>
    </source>
</evidence>
<evidence type="ECO:0000313" key="6">
    <source>
        <dbReference type="Proteomes" id="UP000033640"/>
    </source>
</evidence>
<reference evidence="5 6" key="1">
    <citation type="submission" date="2015-02" db="EMBL/GenBank/DDBJ databases">
        <title>Draft genome sequences of ten Microbacterium spp. with emphasis on heavy metal contaminated environments.</title>
        <authorList>
            <person name="Corretto E."/>
        </authorList>
    </citation>
    <scope>NUCLEOTIDE SEQUENCE [LARGE SCALE GENOMIC DNA]</scope>
    <source>
        <strain evidence="5 6">BEL4b</strain>
    </source>
</reference>
<sequence length="167" mass="18075">MINIDRLDSEIIGRMVSHARPGIAELAGALGVARNTVQSRLRRLEESGVLMGLHPIVDLESAGVAVQAFVALELDQRKLPRVVEELAAIAHVLEINTQAGREDLLVRVAARTHRDLQGAVTRMIEIDGVRSTVTTMIVSTPLRLRTQPLLAHLTAQAGFGRSTPAPD</sequence>
<gene>
    <name evidence="5" type="primary">asnC_2</name>
    <name evidence="5" type="ORF">RS83_01192</name>
</gene>
<dbReference type="OrthoDB" id="9809462at2"/>
<dbReference type="SMART" id="SM00344">
    <property type="entry name" value="HTH_ASNC"/>
    <property type="match status" value="1"/>
</dbReference>
<evidence type="ECO:0000256" key="2">
    <source>
        <dbReference type="ARBA" id="ARBA00023125"/>
    </source>
</evidence>
<dbReference type="PATRIC" id="fig|82380.11.peg.1223"/>
<dbReference type="EMBL" id="JYIW01000021">
    <property type="protein sequence ID" value="KJL30050.1"/>
    <property type="molecule type" value="Genomic_DNA"/>
</dbReference>
<evidence type="ECO:0000259" key="4">
    <source>
        <dbReference type="PROSITE" id="PS50956"/>
    </source>
</evidence>
<comment type="caution">
    <text evidence="5">The sequence shown here is derived from an EMBL/GenBank/DDBJ whole genome shotgun (WGS) entry which is preliminary data.</text>
</comment>
<evidence type="ECO:0000256" key="3">
    <source>
        <dbReference type="ARBA" id="ARBA00023163"/>
    </source>
</evidence>
<dbReference type="InterPro" id="IPR011008">
    <property type="entry name" value="Dimeric_a/b-barrel"/>
</dbReference>
<proteinExistence type="predicted"/>
<dbReference type="Pfam" id="PF13404">
    <property type="entry name" value="HTH_AsnC-type"/>
    <property type="match status" value="1"/>
</dbReference>
<dbReference type="PRINTS" id="PR00033">
    <property type="entry name" value="HTHASNC"/>
</dbReference>
<dbReference type="InterPro" id="IPR036390">
    <property type="entry name" value="WH_DNA-bd_sf"/>
</dbReference>
<evidence type="ECO:0000256" key="1">
    <source>
        <dbReference type="ARBA" id="ARBA00023015"/>
    </source>
</evidence>
<organism evidence="5 6">
    <name type="scientific">Microbacterium oxydans</name>
    <dbReference type="NCBI Taxonomy" id="82380"/>
    <lineage>
        <taxon>Bacteria</taxon>
        <taxon>Bacillati</taxon>
        <taxon>Actinomycetota</taxon>
        <taxon>Actinomycetes</taxon>
        <taxon>Micrococcales</taxon>
        <taxon>Microbacteriaceae</taxon>
        <taxon>Microbacterium</taxon>
    </lineage>
</organism>
<feature type="domain" description="HTH asnC-type" evidence="4">
    <location>
        <begin position="4"/>
        <end position="65"/>
    </location>
</feature>
<dbReference type="SUPFAM" id="SSF54909">
    <property type="entry name" value="Dimeric alpha+beta barrel"/>
    <property type="match status" value="1"/>
</dbReference>
<dbReference type="GO" id="GO:0043200">
    <property type="term" value="P:response to amino acid"/>
    <property type="evidence" value="ECO:0007669"/>
    <property type="project" value="TreeGrafter"/>
</dbReference>
<protein>
    <submittedName>
        <fullName evidence="5">Regulatory protein AsnC</fullName>
    </submittedName>
</protein>
<dbReference type="PANTHER" id="PTHR30154:SF34">
    <property type="entry name" value="TRANSCRIPTIONAL REGULATOR AZLB"/>
    <property type="match status" value="1"/>
</dbReference>
<dbReference type="Gene3D" id="1.10.10.10">
    <property type="entry name" value="Winged helix-like DNA-binding domain superfamily/Winged helix DNA-binding domain"/>
    <property type="match status" value="1"/>
</dbReference>
<keyword evidence="1" id="KW-0805">Transcription regulation</keyword>
<keyword evidence="3" id="KW-0804">Transcription</keyword>
<dbReference type="RefSeq" id="WP_045278599.1">
    <property type="nucleotide sequence ID" value="NZ_CAKKLT010000009.1"/>
</dbReference>
<accession>A0A0F0LCQ0</accession>
<name>A0A0F0LCQ0_9MICO</name>
<keyword evidence="2" id="KW-0238">DNA-binding</keyword>